<dbReference type="Proteomes" id="UP000198238">
    <property type="component" value="Chromosome"/>
</dbReference>
<keyword evidence="9" id="KW-1185">Reference proteome</keyword>
<evidence type="ECO:0000313" key="9">
    <source>
        <dbReference type="Proteomes" id="UP000198238"/>
    </source>
</evidence>
<comment type="subcellular location">
    <subcellularLocation>
        <location evidence="1">Cell membrane</location>
        <topology evidence="1">Multi-pass membrane protein</topology>
    </subcellularLocation>
</comment>
<evidence type="ECO:0000256" key="5">
    <source>
        <dbReference type="ARBA" id="ARBA00022989"/>
    </source>
</evidence>
<gene>
    <name evidence="8" type="ORF">BG910_04370</name>
</gene>
<accession>A0A220S0U2</accession>
<comment type="similarity">
    <text evidence="2">Belongs to the UPF0126 family.</text>
</comment>
<evidence type="ECO:0000313" key="8">
    <source>
        <dbReference type="EMBL" id="ASK27074.1"/>
    </source>
</evidence>
<keyword evidence="3" id="KW-1003">Cell membrane</keyword>
<evidence type="ECO:0000256" key="4">
    <source>
        <dbReference type="ARBA" id="ARBA00022692"/>
    </source>
</evidence>
<feature type="domain" description="Glycine transporter" evidence="7">
    <location>
        <begin position="94"/>
        <end position="166"/>
    </location>
</feature>
<organism evidence="8 9">
    <name type="scientific">Neisseria chenwenguii</name>
    <dbReference type="NCBI Taxonomy" id="1853278"/>
    <lineage>
        <taxon>Bacteria</taxon>
        <taxon>Pseudomonadati</taxon>
        <taxon>Pseudomonadota</taxon>
        <taxon>Betaproteobacteria</taxon>
        <taxon>Neisseriales</taxon>
        <taxon>Neisseriaceae</taxon>
        <taxon>Neisseria</taxon>
    </lineage>
</organism>
<dbReference type="OrthoDB" id="9791874at2"/>
<evidence type="ECO:0000256" key="1">
    <source>
        <dbReference type="ARBA" id="ARBA00004651"/>
    </source>
</evidence>
<keyword evidence="5" id="KW-1133">Transmembrane helix</keyword>
<dbReference type="GO" id="GO:0005886">
    <property type="term" value="C:plasma membrane"/>
    <property type="evidence" value="ECO:0007669"/>
    <property type="project" value="UniProtKB-SubCell"/>
</dbReference>
<keyword evidence="4" id="KW-0812">Transmembrane</keyword>
<protein>
    <recommendedName>
        <fullName evidence="7">Glycine transporter domain-containing protein</fullName>
    </recommendedName>
</protein>
<sequence length="201" mass="21631">MTASDLINIIGTAAFTLAGYLVGVRKRLDILGVLICALLTAVGGGMMRDVLVGRIPAVFTEYSSLLVIAVTLAAAWFLKLQNSQRRVLAEAFAWADSLGLVAFTIIGAQIGLDYGLNIFGVVMTGFVTAVGGGIVRDMLINDIPVIMREGFYGSVAVIVGIAVCLLDFLNMVHPFTLQVLLISGYVLRMWAYKIHLRLPKP</sequence>
<dbReference type="KEGG" id="nei:BG910_04370"/>
<reference evidence="8 9" key="1">
    <citation type="submission" date="2017-06" db="EMBL/GenBank/DDBJ databases">
        <title>Neisseria chenwenguii sp. nov., isolated from the intestinal contents of Tibetan Plateau Pika in Yushu, Qinghai Province, China.</title>
        <authorList>
            <person name="Zhang G."/>
        </authorList>
    </citation>
    <scope>NUCLEOTIDE SEQUENCE [LARGE SCALE GENOMIC DNA]</scope>
    <source>
        <strain evidence="8 9">10023</strain>
    </source>
</reference>
<keyword evidence="6" id="KW-0472">Membrane</keyword>
<dbReference type="EMBL" id="CP022278">
    <property type="protein sequence ID" value="ASK27074.1"/>
    <property type="molecule type" value="Genomic_DNA"/>
</dbReference>
<proteinExistence type="inferred from homology"/>
<dbReference type="RefSeq" id="WP_089035791.1">
    <property type="nucleotide sequence ID" value="NZ_CP022278.1"/>
</dbReference>
<dbReference type="AlphaFoldDB" id="A0A220S0U2"/>
<dbReference type="PANTHER" id="PTHR30506">
    <property type="entry name" value="INNER MEMBRANE PROTEIN"/>
    <property type="match status" value="1"/>
</dbReference>
<evidence type="ECO:0000256" key="6">
    <source>
        <dbReference type="ARBA" id="ARBA00023136"/>
    </source>
</evidence>
<evidence type="ECO:0000256" key="2">
    <source>
        <dbReference type="ARBA" id="ARBA00008193"/>
    </source>
</evidence>
<dbReference type="Pfam" id="PF03458">
    <property type="entry name" value="Gly_transporter"/>
    <property type="match status" value="2"/>
</dbReference>
<dbReference type="InterPro" id="IPR005115">
    <property type="entry name" value="Gly_transporter"/>
</dbReference>
<name>A0A220S0U2_9NEIS</name>
<dbReference type="PANTHER" id="PTHR30506:SF3">
    <property type="entry name" value="UPF0126 INNER MEMBRANE PROTEIN YADS-RELATED"/>
    <property type="match status" value="1"/>
</dbReference>
<evidence type="ECO:0000256" key="3">
    <source>
        <dbReference type="ARBA" id="ARBA00022475"/>
    </source>
</evidence>
<evidence type="ECO:0000259" key="7">
    <source>
        <dbReference type="Pfam" id="PF03458"/>
    </source>
</evidence>
<feature type="domain" description="Glycine transporter" evidence="7">
    <location>
        <begin position="6"/>
        <end position="76"/>
    </location>
</feature>